<feature type="repeat" description="TPR" evidence="8">
    <location>
        <begin position="345"/>
        <end position="378"/>
    </location>
</feature>
<dbReference type="Gene3D" id="1.25.40.10">
    <property type="entry name" value="Tetratricopeptide repeat domain"/>
    <property type="match status" value="3"/>
</dbReference>
<dbReference type="InterPro" id="IPR029489">
    <property type="entry name" value="OGT/SEC/SPY_C"/>
</dbReference>
<dbReference type="Pfam" id="PF13432">
    <property type="entry name" value="TPR_16"/>
    <property type="match status" value="1"/>
</dbReference>
<dbReference type="PANTHER" id="PTHR44835">
    <property type="entry name" value="UDP-N-ACETYLGLUCOSAMINE--PEPTIDE N-ACETYLGLUCOSAMINYLTRANSFERASE SPINDLY-RELATED"/>
    <property type="match status" value="1"/>
</dbReference>
<dbReference type="CAZy" id="GT41">
    <property type="family name" value="Glycosyltransferase Family 41"/>
</dbReference>
<dbReference type="OrthoDB" id="146908at2"/>
<comment type="similarity">
    <text evidence="2">Belongs to the glycosyltransferase 41 family. O-GlcNAc transferase subfamily.</text>
</comment>
<keyword evidence="4" id="KW-0328">Glycosyltransferase</keyword>
<dbReference type="Gene3D" id="3.40.50.11380">
    <property type="match status" value="1"/>
</dbReference>
<dbReference type="Proteomes" id="UP000002586">
    <property type="component" value="Chromosome"/>
</dbReference>
<dbReference type="AlphaFoldDB" id="A0L8L7"/>
<evidence type="ECO:0000256" key="2">
    <source>
        <dbReference type="ARBA" id="ARBA00005386"/>
    </source>
</evidence>
<dbReference type="KEGG" id="mgm:Mmc1_1802"/>
<evidence type="ECO:0000313" key="10">
    <source>
        <dbReference type="EMBL" id="ABK44310.1"/>
    </source>
</evidence>
<dbReference type="Pfam" id="PF13844">
    <property type="entry name" value="Glyco_transf_41"/>
    <property type="match status" value="2"/>
</dbReference>
<proteinExistence type="inferred from homology"/>
<keyword evidence="5" id="KW-0808">Transferase</keyword>
<keyword evidence="7 8" id="KW-0802">TPR repeat</keyword>
<dbReference type="Gene3D" id="3.40.50.2000">
    <property type="entry name" value="Glycogen Phosphorylase B"/>
    <property type="match status" value="1"/>
</dbReference>
<reference evidence="11" key="1">
    <citation type="journal article" date="2009" name="Appl. Environ. Microbiol.">
        <title>Complete genome sequence of the chemolithoautotrophic marine magnetotactic coccus strain MC-1.</title>
        <authorList>
            <person name="Schubbe S."/>
            <person name="Williams T.J."/>
            <person name="Xie G."/>
            <person name="Kiss H.E."/>
            <person name="Brettin T.S."/>
            <person name="Martinez D."/>
            <person name="Ross C.A."/>
            <person name="Schuler D."/>
            <person name="Cox B.L."/>
            <person name="Nealson K.H."/>
            <person name="Bazylinski D.A."/>
        </authorList>
    </citation>
    <scope>NUCLEOTIDE SEQUENCE [LARGE SCALE GENOMIC DNA]</scope>
    <source>
        <strain evidence="11">ATCC BAA-1437 / JCM 17883 / MC-1</strain>
    </source>
</reference>
<dbReference type="eggNOG" id="COG3914">
    <property type="taxonomic scope" value="Bacteria"/>
</dbReference>
<accession>A0L8L7</accession>
<organism evidence="10 11">
    <name type="scientific">Magnetococcus marinus (strain ATCC BAA-1437 / JCM 17883 / MC-1)</name>
    <dbReference type="NCBI Taxonomy" id="156889"/>
    <lineage>
        <taxon>Bacteria</taxon>
        <taxon>Pseudomonadati</taxon>
        <taxon>Pseudomonadota</taxon>
        <taxon>Magnetococcia</taxon>
        <taxon>Magnetococcales</taxon>
        <taxon>Magnetococcaceae</taxon>
        <taxon>Magnetococcus</taxon>
    </lineage>
</organism>
<evidence type="ECO:0000256" key="4">
    <source>
        <dbReference type="ARBA" id="ARBA00022676"/>
    </source>
</evidence>
<keyword evidence="11" id="KW-1185">Reference proteome</keyword>
<dbReference type="GO" id="GO:0097363">
    <property type="term" value="F:protein O-acetylglucosaminyltransferase activity"/>
    <property type="evidence" value="ECO:0007669"/>
    <property type="project" value="UniProtKB-EC"/>
</dbReference>
<name>A0L8L7_MAGMM</name>
<keyword evidence="6" id="KW-0677">Repeat</keyword>
<dbReference type="InterPro" id="IPR051939">
    <property type="entry name" value="Glycosyltr_41/O-GlcNAc_trsf"/>
</dbReference>
<gene>
    <name evidence="10" type="ordered locus">Mmc1_1802</name>
</gene>
<dbReference type="SUPFAM" id="SSF48452">
    <property type="entry name" value="TPR-like"/>
    <property type="match status" value="2"/>
</dbReference>
<evidence type="ECO:0000256" key="3">
    <source>
        <dbReference type="ARBA" id="ARBA00011970"/>
    </source>
</evidence>
<dbReference type="InterPro" id="IPR011990">
    <property type="entry name" value="TPR-like_helical_dom_sf"/>
</dbReference>
<dbReference type="PROSITE" id="PS50005">
    <property type="entry name" value="TPR"/>
    <property type="match status" value="1"/>
</dbReference>
<evidence type="ECO:0000256" key="8">
    <source>
        <dbReference type="PROSITE-ProRule" id="PRU00339"/>
    </source>
</evidence>
<dbReference type="PANTHER" id="PTHR44835:SF1">
    <property type="entry name" value="PROTEIN O-GLCNAC TRANSFERASE"/>
    <property type="match status" value="1"/>
</dbReference>
<feature type="domain" description="O-GlcNAc transferase C-terminal" evidence="9">
    <location>
        <begin position="631"/>
        <end position="796"/>
    </location>
</feature>
<protein>
    <recommendedName>
        <fullName evidence="3">protein O-GlcNAc transferase</fullName>
        <ecNumber evidence="3">2.4.1.255</ecNumber>
    </recommendedName>
</protein>
<reference evidence="10 11" key="2">
    <citation type="journal article" date="2012" name="Int. J. Syst. Evol. Microbiol.">
        <title>Magnetococcus marinus gen. nov., sp. nov., a marine, magnetotactic bacterium that represents a novel lineage (Magnetococcaceae fam. nov.; Magnetococcales ord. nov.) at the base of the Alphaproteobacteria.</title>
        <authorList>
            <person name="Bazylinski D.A."/>
            <person name="Williams T.J."/>
            <person name="Lefevre C.T."/>
            <person name="Berg R.J."/>
            <person name="Zhang C.L."/>
            <person name="Bowser S.S."/>
            <person name="Dean A.J."/>
            <person name="Beveridge T.J."/>
        </authorList>
    </citation>
    <scope>NUCLEOTIDE SEQUENCE [LARGE SCALE GENOMIC DNA]</scope>
    <source>
        <strain evidence="11">ATCC BAA-1437 / JCM 17883 / MC-1</strain>
    </source>
</reference>
<dbReference type="HOGENOM" id="CLU_001721_4_0_5"/>
<dbReference type="Pfam" id="PF13374">
    <property type="entry name" value="TPR_10"/>
    <property type="match status" value="1"/>
</dbReference>
<dbReference type="STRING" id="156889.Mmc1_1802"/>
<dbReference type="EMBL" id="CP000471">
    <property type="protein sequence ID" value="ABK44310.1"/>
    <property type="molecule type" value="Genomic_DNA"/>
</dbReference>
<feature type="domain" description="O-GlcNAc transferase C-terminal" evidence="9">
    <location>
        <begin position="453"/>
        <end position="610"/>
    </location>
</feature>
<evidence type="ECO:0000313" key="11">
    <source>
        <dbReference type="Proteomes" id="UP000002586"/>
    </source>
</evidence>
<sequence length="822" mass="91978">MAESNKDCYPALEQALRCMAAGDLRRLAVLVEPLLQAPPEDAYFLGHLAVILRRLKKTEPALALLRKVTQQWPESYIWHFNLGNAAKEAGRLDEAEMAYRAALHRQPQLEGARFNLAQLLMGRQCHRDALQMLEPLTHHSEQPAAVWAAVAGCYEGLQEWLLGLEAAERALSMASNRVRYQHLKVSLLMRLARHQEAWPLLLQGLAYDALSTSQWITLFRSLRKPGLKAQLFEWMVQHPPRGQDPWLVYVNALQLDGAYQAALDLCVQAEQAQQISPQLWDARGVAWQAVGAWQEAMRAFEISLEQDASRAAVHSNFGMLCHILGKDVEAEQAFRHAIGLQPDLAMAYANLGLALTRQYRLAEAAVACRQALQLNPKLSQGFFNLGPVLIKQGRAAEGTDAMAQGLTLNPSAYSSFSSYLFGLNYLDIDPYTLFNHHQRFGAQLRKQYVPRRHWPNQKNPERAIRVGWVSADLQHHPMGLMLLPLLKQLKGVRMEHFLYDGTLKHDAISQEIVALADHTVAIRHLSHEALAERIQADRVDLLLDLGGHTADNRLPMFALKPAPVQLSWAGYVNSSGLGCMDGVILDCYTAPAGLERFYSEPILRLPHALYCYEPCQPHPPVASLPARKNGYITYGCFNNLAKLSPRTLRLWGEILKRLPNSRLALKSASVCDAETREALVKQLAALGVSAQRLIFIQPSDYGRYLEDYQFVDIALDPLPFNGGITTLQGLWQGVPIVTRWGLGQRDRVGGSILTDLDLVSWIADSDQAYIECAVAKAADLDALERLRMALPSRLKSSHVGSALRFAPAFSELLRQAWRRWCA</sequence>
<evidence type="ECO:0000256" key="5">
    <source>
        <dbReference type="ARBA" id="ARBA00022679"/>
    </source>
</evidence>
<comment type="pathway">
    <text evidence="1">Protein modification; protein glycosylation.</text>
</comment>
<evidence type="ECO:0000259" key="9">
    <source>
        <dbReference type="Pfam" id="PF13844"/>
    </source>
</evidence>
<dbReference type="RefSeq" id="WP_011713454.1">
    <property type="nucleotide sequence ID" value="NC_008576.1"/>
</dbReference>
<evidence type="ECO:0000256" key="7">
    <source>
        <dbReference type="ARBA" id="ARBA00022803"/>
    </source>
</evidence>
<dbReference type="SMART" id="SM00028">
    <property type="entry name" value="TPR"/>
    <property type="match status" value="7"/>
</dbReference>
<evidence type="ECO:0000256" key="1">
    <source>
        <dbReference type="ARBA" id="ARBA00004922"/>
    </source>
</evidence>
<dbReference type="InterPro" id="IPR019734">
    <property type="entry name" value="TPR_rpt"/>
</dbReference>
<evidence type="ECO:0000256" key="6">
    <source>
        <dbReference type="ARBA" id="ARBA00022737"/>
    </source>
</evidence>
<dbReference type="EC" id="2.4.1.255" evidence="3"/>
<dbReference type="eggNOG" id="COG0457">
    <property type="taxonomic scope" value="Bacteria"/>
</dbReference>